<evidence type="ECO:0000259" key="3">
    <source>
        <dbReference type="Pfam" id="PF01467"/>
    </source>
</evidence>
<evidence type="ECO:0000313" key="4">
    <source>
        <dbReference type="EMBL" id="OGK18991.1"/>
    </source>
</evidence>
<evidence type="ECO:0000256" key="2">
    <source>
        <dbReference type="ARBA" id="ARBA00022695"/>
    </source>
</evidence>
<dbReference type="Pfam" id="PF01467">
    <property type="entry name" value="CTP_transf_like"/>
    <property type="match status" value="1"/>
</dbReference>
<name>A0A1F7GJA7_9BACT</name>
<feature type="domain" description="Cytidyltransferase-like" evidence="3">
    <location>
        <begin position="2"/>
        <end position="95"/>
    </location>
</feature>
<proteinExistence type="predicted"/>
<sequence>MGDILVVVVTSDERVRERKGHRRPIQNQETRVGIISELKCVDYALIGPNIDNNRNSTTIKVINELQPNIFVTPDLQKFIEQKNKITSRNTKIVKDTPHRIDSTTEIINRILELYKN</sequence>
<accession>A0A1F7GJA7</accession>
<dbReference type="AlphaFoldDB" id="A0A1F7GJA7"/>
<dbReference type="EMBL" id="MFZH01000020">
    <property type="protein sequence ID" value="OGK18991.1"/>
    <property type="molecule type" value="Genomic_DNA"/>
</dbReference>
<keyword evidence="2" id="KW-0548">Nucleotidyltransferase</keyword>
<evidence type="ECO:0000313" key="5">
    <source>
        <dbReference type="Proteomes" id="UP000176850"/>
    </source>
</evidence>
<keyword evidence="1" id="KW-0808">Transferase</keyword>
<dbReference type="InterPro" id="IPR050385">
    <property type="entry name" value="Archaeal_FAD_synthase"/>
</dbReference>
<dbReference type="SUPFAM" id="SSF52374">
    <property type="entry name" value="Nucleotidylyl transferase"/>
    <property type="match status" value="1"/>
</dbReference>
<protein>
    <recommendedName>
        <fullName evidence="3">Cytidyltransferase-like domain-containing protein</fullName>
    </recommendedName>
</protein>
<organism evidence="4 5">
    <name type="scientific">Candidatus Roizmanbacteria bacterium RIFCSPHIGHO2_01_FULL_39_24</name>
    <dbReference type="NCBI Taxonomy" id="1802032"/>
    <lineage>
        <taxon>Bacteria</taxon>
        <taxon>Candidatus Roizmaniibacteriota</taxon>
    </lineage>
</organism>
<dbReference type="Proteomes" id="UP000176850">
    <property type="component" value="Unassembled WGS sequence"/>
</dbReference>
<reference evidence="4 5" key="1">
    <citation type="journal article" date="2016" name="Nat. Commun.">
        <title>Thousands of microbial genomes shed light on interconnected biogeochemical processes in an aquifer system.</title>
        <authorList>
            <person name="Anantharaman K."/>
            <person name="Brown C.T."/>
            <person name="Hug L.A."/>
            <person name="Sharon I."/>
            <person name="Castelle C.J."/>
            <person name="Probst A.J."/>
            <person name="Thomas B.C."/>
            <person name="Singh A."/>
            <person name="Wilkins M.J."/>
            <person name="Karaoz U."/>
            <person name="Brodie E.L."/>
            <person name="Williams K.H."/>
            <person name="Hubbard S.S."/>
            <person name="Banfield J.F."/>
        </authorList>
    </citation>
    <scope>NUCLEOTIDE SEQUENCE [LARGE SCALE GENOMIC DNA]</scope>
</reference>
<evidence type="ECO:0000256" key="1">
    <source>
        <dbReference type="ARBA" id="ARBA00022679"/>
    </source>
</evidence>
<dbReference type="PANTHER" id="PTHR43793">
    <property type="entry name" value="FAD SYNTHASE"/>
    <property type="match status" value="1"/>
</dbReference>
<dbReference type="PANTHER" id="PTHR43793:SF1">
    <property type="entry name" value="FAD SYNTHASE"/>
    <property type="match status" value="1"/>
</dbReference>
<gene>
    <name evidence="4" type="ORF">A2799_04195</name>
</gene>
<dbReference type="InterPro" id="IPR014729">
    <property type="entry name" value="Rossmann-like_a/b/a_fold"/>
</dbReference>
<dbReference type="GO" id="GO:0016779">
    <property type="term" value="F:nucleotidyltransferase activity"/>
    <property type="evidence" value="ECO:0007669"/>
    <property type="project" value="UniProtKB-KW"/>
</dbReference>
<dbReference type="Gene3D" id="3.40.50.620">
    <property type="entry name" value="HUPs"/>
    <property type="match status" value="1"/>
</dbReference>
<comment type="caution">
    <text evidence="4">The sequence shown here is derived from an EMBL/GenBank/DDBJ whole genome shotgun (WGS) entry which is preliminary data.</text>
</comment>
<dbReference type="InterPro" id="IPR004821">
    <property type="entry name" value="Cyt_trans-like"/>
</dbReference>